<dbReference type="EMBL" id="JBHTIS010000316">
    <property type="protein sequence ID" value="MFD1045494.1"/>
    <property type="molecule type" value="Genomic_DNA"/>
</dbReference>
<keyword evidence="2" id="KW-1185">Reference proteome</keyword>
<gene>
    <name evidence="1" type="ORF">ACFQ1S_07795</name>
</gene>
<name>A0ABW3M7A3_9PSEU</name>
<proteinExistence type="predicted"/>
<accession>A0ABW3M7A3</accession>
<protein>
    <submittedName>
        <fullName evidence="1">Uncharacterized protein</fullName>
    </submittedName>
</protein>
<organism evidence="1 2">
    <name type="scientific">Kibdelosporangium lantanae</name>
    <dbReference type="NCBI Taxonomy" id="1497396"/>
    <lineage>
        <taxon>Bacteria</taxon>
        <taxon>Bacillati</taxon>
        <taxon>Actinomycetota</taxon>
        <taxon>Actinomycetes</taxon>
        <taxon>Pseudonocardiales</taxon>
        <taxon>Pseudonocardiaceae</taxon>
        <taxon>Kibdelosporangium</taxon>
    </lineage>
</organism>
<sequence length="328" mass="36735">MTMACANYRAWNKNYLLVPPSHEHLTAPLRELDVTAPIPIPLITNTTLTRDWPPKLVQDNETFILYIPLVDELTGQPLTRKRARGIAEAVLHHNCERPNNPILIFADESTIETGVPTQSLAAITGTDLGNTTLGAMSDWTLTAIQPAKTFPNASQHLTFTHTTNPQLRDMVTSWAELLGDTIPSPTQELIAAAELCLTPNETLTHTHQRAIANLDLLRHDITRINNAHMTSLLTISNRPIRRGHVIITLNPQLFDRHMISFIRRLHQAIHNHAPGLLTVPPNHLFTRIRTTNATRPLHLLANLDIDYGQLDRIITVLNTITENHKGNC</sequence>
<evidence type="ECO:0000313" key="1">
    <source>
        <dbReference type="EMBL" id="MFD1045494.1"/>
    </source>
</evidence>
<evidence type="ECO:0000313" key="2">
    <source>
        <dbReference type="Proteomes" id="UP001597045"/>
    </source>
</evidence>
<dbReference type="Proteomes" id="UP001597045">
    <property type="component" value="Unassembled WGS sequence"/>
</dbReference>
<comment type="caution">
    <text evidence="1">The sequence shown here is derived from an EMBL/GenBank/DDBJ whole genome shotgun (WGS) entry which is preliminary data.</text>
</comment>
<reference evidence="2" key="1">
    <citation type="journal article" date="2019" name="Int. J. Syst. Evol. Microbiol.">
        <title>The Global Catalogue of Microorganisms (GCM) 10K type strain sequencing project: providing services to taxonomists for standard genome sequencing and annotation.</title>
        <authorList>
            <consortium name="The Broad Institute Genomics Platform"/>
            <consortium name="The Broad Institute Genome Sequencing Center for Infectious Disease"/>
            <person name="Wu L."/>
            <person name="Ma J."/>
        </authorList>
    </citation>
    <scope>NUCLEOTIDE SEQUENCE [LARGE SCALE GENOMIC DNA]</scope>
    <source>
        <strain evidence="2">JCM 31486</strain>
    </source>
</reference>